<feature type="compositionally biased region" description="Acidic residues" evidence="1">
    <location>
        <begin position="103"/>
        <end position="120"/>
    </location>
</feature>
<keyword evidence="2" id="KW-1133">Transmembrane helix</keyword>
<evidence type="ECO:0000313" key="3">
    <source>
        <dbReference type="EMBL" id="NYI72200.1"/>
    </source>
</evidence>
<evidence type="ECO:0000256" key="2">
    <source>
        <dbReference type="SAM" id="Phobius"/>
    </source>
</evidence>
<dbReference type="InterPro" id="IPR021449">
    <property type="entry name" value="DUF3099"/>
</dbReference>
<organism evidence="3 4">
    <name type="scientific">Naumannella cuiyingiana</name>
    <dbReference type="NCBI Taxonomy" id="1347891"/>
    <lineage>
        <taxon>Bacteria</taxon>
        <taxon>Bacillati</taxon>
        <taxon>Actinomycetota</taxon>
        <taxon>Actinomycetes</taxon>
        <taxon>Propionibacteriales</taxon>
        <taxon>Propionibacteriaceae</taxon>
        <taxon>Naumannella</taxon>
    </lineage>
</organism>
<protein>
    <recommendedName>
        <fullName evidence="5">DUF3099 domain-containing protein</fullName>
    </recommendedName>
</protein>
<dbReference type="RefSeq" id="WP_179445928.1">
    <property type="nucleotide sequence ID" value="NZ_JACBZS010000001.1"/>
</dbReference>
<dbReference type="Pfam" id="PF11298">
    <property type="entry name" value="DUF3099"/>
    <property type="match status" value="1"/>
</dbReference>
<reference evidence="3 4" key="1">
    <citation type="submission" date="2020-07" db="EMBL/GenBank/DDBJ databases">
        <title>Sequencing the genomes of 1000 actinobacteria strains.</title>
        <authorList>
            <person name="Klenk H.-P."/>
        </authorList>
    </citation>
    <scope>NUCLEOTIDE SEQUENCE [LARGE SCALE GENOMIC DNA]</scope>
    <source>
        <strain evidence="3 4">DSM 103164</strain>
    </source>
</reference>
<evidence type="ECO:0008006" key="5">
    <source>
        <dbReference type="Google" id="ProtNLM"/>
    </source>
</evidence>
<name>A0A7Z0IM25_9ACTN</name>
<sequence>MARRNARRPVLVTSAPNSPAVERRHREVRYAITMGIRMVCFLLIIVVPGWWKAVMLAGAVILPAIAVIAANAVDRRAEQPTPRAADPGDGRAIATGPVLRADETDDFVNETNDPADETDDPADKAGGHR</sequence>
<dbReference type="Proteomes" id="UP000527616">
    <property type="component" value="Unassembled WGS sequence"/>
</dbReference>
<accession>A0A7Z0IM25</accession>
<evidence type="ECO:0000313" key="4">
    <source>
        <dbReference type="Proteomes" id="UP000527616"/>
    </source>
</evidence>
<feature type="region of interest" description="Disordered" evidence="1">
    <location>
        <begin position="76"/>
        <end position="129"/>
    </location>
</feature>
<dbReference type="EMBL" id="JACBZS010000001">
    <property type="protein sequence ID" value="NYI72200.1"/>
    <property type="molecule type" value="Genomic_DNA"/>
</dbReference>
<feature type="transmembrane region" description="Helical" evidence="2">
    <location>
        <begin position="53"/>
        <end position="73"/>
    </location>
</feature>
<dbReference type="AlphaFoldDB" id="A0A7Z0IM25"/>
<comment type="caution">
    <text evidence="3">The sequence shown here is derived from an EMBL/GenBank/DDBJ whole genome shotgun (WGS) entry which is preliminary data.</text>
</comment>
<gene>
    <name evidence="3" type="ORF">GGQ54_002760</name>
</gene>
<proteinExistence type="predicted"/>
<feature type="transmembrane region" description="Helical" evidence="2">
    <location>
        <begin position="28"/>
        <end position="47"/>
    </location>
</feature>
<evidence type="ECO:0000256" key="1">
    <source>
        <dbReference type="SAM" id="MobiDB-lite"/>
    </source>
</evidence>
<keyword evidence="2" id="KW-0472">Membrane</keyword>
<keyword evidence="2" id="KW-0812">Transmembrane</keyword>
<keyword evidence="4" id="KW-1185">Reference proteome</keyword>